<dbReference type="KEGG" id="ptn:PTRA_a3156"/>
<dbReference type="EMBL" id="CP011034">
    <property type="protein sequence ID" value="ALS34162.1"/>
    <property type="molecule type" value="Genomic_DNA"/>
</dbReference>
<organism evidence="1">
    <name type="scientific">Pseudoalteromonas translucida KMM 520</name>
    <dbReference type="NCBI Taxonomy" id="1315283"/>
    <lineage>
        <taxon>Bacteria</taxon>
        <taxon>Pseudomonadati</taxon>
        <taxon>Pseudomonadota</taxon>
        <taxon>Gammaproteobacteria</taxon>
        <taxon>Alteromonadales</taxon>
        <taxon>Pseudoalteromonadaceae</taxon>
        <taxon>Pseudoalteromonas</taxon>
    </lineage>
</organism>
<gene>
    <name evidence="1" type="ORF">PTRA_a3156</name>
</gene>
<dbReference type="PATRIC" id="fig|1315283.4.peg.2750"/>
<evidence type="ECO:0000313" key="2">
    <source>
        <dbReference type="Proteomes" id="UP000065261"/>
    </source>
</evidence>
<dbReference type="AlphaFoldDB" id="A0A0U2X5Y8"/>
<reference evidence="1 2" key="1">
    <citation type="submission" date="2015-03" db="EMBL/GenBank/DDBJ databases">
        <authorList>
            <person name="Murphy D."/>
        </authorList>
    </citation>
    <scope>NUCLEOTIDE SEQUENCE [LARGE SCALE GENOMIC DNA]</scope>
    <source>
        <strain evidence="1 2">KMM 520</strain>
    </source>
</reference>
<protein>
    <submittedName>
        <fullName evidence="1">Uncharacterized protein</fullName>
    </submittedName>
</protein>
<proteinExistence type="predicted"/>
<name>A0A0U2X5Y8_9GAMM</name>
<dbReference type="Proteomes" id="UP000065261">
    <property type="component" value="Chromosome I"/>
</dbReference>
<accession>A0A0U2X5Y8</accession>
<evidence type="ECO:0000313" key="1">
    <source>
        <dbReference type="EMBL" id="ALS34162.1"/>
    </source>
</evidence>
<sequence>MLLTLKVIAAELFIILLCTYLPKKDPDVSRFVRNNSHLPN</sequence>